<dbReference type="InterPro" id="IPR015443">
    <property type="entry name" value="Aldose_1-epimerase"/>
</dbReference>
<dbReference type="GO" id="GO:0033499">
    <property type="term" value="P:galactose catabolic process via UDP-galactose, Leloir pathway"/>
    <property type="evidence" value="ECO:0007669"/>
    <property type="project" value="TreeGrafter"/>
</dbReference>
<dbReference type="GO" id="GO:0005737">
    <property type="term" value="C:cytoplasm"/>
    <property type="evidence" value="ECO:0007669"/>
    <property type="project" value="TreeGrafter"/>
</dbReference>
<comment type="pathway">
    <text evidence="2 8">Carbohydrate metabolism; hexose metabolism.</text>
</comment>
<evidence type="ECO:0000256" key="9">
    <source>
        <dbReference type="PIRSR" id="PIRSR005096-1"/>
    </source>
</evidence>
<proteinExistence type="inferred from homology"/>
<dbReference type="InterPro" id="IPR014718">
    <property type="entry name" value="GH-type_carb-bd"/>
</dbReference>
<evidence type="ECO:0000313" key="12">
    <source>
        <dbReference type="EMBL" id="GEK13404.1"/>
    </source>
</evidence>
<organism evidence="12 13">
    <name type="scientific">Aliivibrio fischeri</name>
    <name type="common">Vibrio fischeri</name>
    <dbReference type="NCBI Taxonomy" id="668"/>
    <lineage>
        <taxon>Bacteria</taxon>
        <taxon>Pseudomonadati</taxon>
        <taxon>Pseudomonadota</taxon>
        <taxon>Gammaproteobacteria</taxon>
        <taxon>Vibrionales</taxon>
        <taxon>Vibrionaceae</taxon>
        <taxon>Aliivibrio</taxon>
    </lineage>
</organism>
<evidence type="ECO:0000256" key="2">
    <source>
        <dbReference type="ARBA" id="ARBA00005028"/>
    </source>
</evidence>
<dbReference type="EC" id="5.1.3.3" evidence="4 8"/>
<dbReference type="PANTHER" id="PTHR10091">
    <property type="entry name" value="ALDOSE-1-EPIMERASE"/>
    <property type="match status" value="1"/>
</dbReference>
<dbReference type="GO" id="GO:0006006">
    <property type="term" value="P:glucose metabolic process"/>
    <property type="evidence" value="ECO:0007669"/>
    <property type="project" value="TreeGrafter"/>
</dbReference>
<feature type="binding site" evidence="11">
    <location>
        <begin position="84"/>
        <end position="85"/>
    </location>
    <ligand>
        <name>beta-D-galactose</name>
        <dbReference type="ChEBI" id="CHEBI:27667"/>
    </ligand>
</feature>
<evidence type="ECO:0000256" key="6">
    <source>
        <dbReference type="ARBA" id="ARBA00023235"/>
    </source>
</evidence>
<dbReference type="PANTHER" id="PTHR10091:SF0">
    <property type="entry name" value="GALACTOSE MUTAROTASE"/>
    <property type="match status" value="1"/>
</dbReference>
<feature type="binding site" evidence="10">
    <location>
        <position position="253"/>
    </location>
    <ligand>
        <name>beta-D-galactose</name>
        <dbReference type="ChEBI" id="CHEBI:27667"/>
    </ligand>
</feature>
<dbReference type="InterPro" id="IPR018052">
    <property type="entry name" value="Ald1_epimerase_CS"/>
</dbReference>
<evidence type="ECO:0000256" key="4">
    <source>
        <dbReference type="ARBA" id="ARBA00013185"/>
    </source>
</evidence>
<evidence type="ECO:0000256" key="5">
    <source>
        <dbReference type="ARBA" id="ARBA00014165"/>
    </source>
</evidence>
<dbReference type="Gene3D" id="2.70.98.10">
    <property type="match status" value="1"/>
</dbReference>
<dbReference type="InterPro" id="IPR011013">
    <property type="entry name" value="Gal_mutarotase_sf_dom"/>
</dbReference>
<keyword evidence="7 8" id="KW-0119">Carbohydrate metabolism</keyword>
<evidence type="ECO:0000256" key="7">
    <source>
        <dbReference type="ARBA" id="ARBA00023277"/>
    </source>
</evidence>
<keyword evidence="6 8" id="KW-0413">Isomerase</keyword>
<dbReference type="CDD" id="cd09019">
    <property type="entry name" value="galactose_mutarotase_like"/>
    <property type="match status" value="1"/>
</dbReference>
<sequence>MIEQSTLFETMTQEATSDGRLAQLFELKNQHGMRAVFMDIGATWLSCKVPVKGQLREVLLGQSSMADFLEQQSYMGVTVGRYANRIANGQFKIDGIKHQVETNQAGNTLHGGPEGFNKRRWNVVEATESSVEFGLVSSDGDQGFPGDLDVTVKYQLTNDNEVTISYKATTNKTTPINLTNHAYFNLLGADSEHLGIDHILSVNSQEFVPTTEFGIPKGQWKRVKNTNFDFTSPKVISQDFMLDKDQEKAKGYDHSFVLDKACSKGESAASLTSPDSLVTMHVFTTKPAMQLYTGNWLAGTPNRVGGEYQDYSGIALETQFLPDALNHPEWDHPSTILQPDETYQHQTCYQFIV</sequence>
<dbReference type="NCBIfam" id="NF008277">
    <property type="entry name" value="PRK11055.1"/>
    <property type="match status" value="1"/>
</dbReference>
<dbReference type="GO" id="GO:0030246">
    <property type="term" value="F:carbohydrate binding"/>
    <property type="evidence" value="ECO:0007669"/>
    <property type="project" value="InterPro"/>
</dbReference>
<feature type="active site" description="Proton acceptor" evidence="9">
    <location>
        <position position="317"/>
    </location>
</feature>
<dbReference type="PIRSF" id="PIRSF005096">
    <property type="entry name" value="GALM"/>
    <property type="match status" value="1"/>
</dbReference>
<gene>
    <name evidence="12" type="primary">galM</name>
    <name evidence="12" type="ORF">AFI02nite_14400</name>
</gene>
<dbReference type="InterPro" id="IPR013458">
    <property type="entry name" value="Ald_epimerase_bac"/>
</dbReference>
<evidence type="ECO:0000256" key="3">
    <source>
        <dbReference type="ARBA" id="ARBA00006206"/>
    </source>
</evidence>
<dbReference type="AlphaFoldDB" id="A0A510UFJ9"/>
<dbReference type="SUPFAM" id="SSF74650">
    <property type="entry name" value="Galactose mutarotase-like"/>
    <property type="match status" value="1"/>
</dbReference>
<feature type="binding site" evidence="11">
    <location>
        <begin position="181"/>
        <end position="183"/>
    </location>
    <ligand>
        <name>beta-D-galactose</name>
        <dbReference type="ChEBI" id="CHEBI:27667"/>
    </ligand>
</feature>
<dbReference type="InterPro" id="IPR047215">
    <property type="entry name" value="Galactose_mutarotase-like"/>
</dbReference>
<evidence type="ECO:0000256" key="1">
    <source>
        <dbReference type="ARBA" id="ARBA00001614"/>
    </source>
</evidence>
<comment type="catalytic activity">
    <reaction evidence="1 8">
        <text>alpha-D-glucose = beta-D-glucose</text>
        <dbReference type="Rhea" id="RHEA:10264"/>
        <dbReference type="ChEBI" id="CHEBI:15903"/>
        <dbReference type="ChEBI" id="CHEBI:17925"/>
        <dbReference type="EC" id="5.1.3.3"/>
    </reaction>
</comment>
<dbReference type="EMBL" id="BJTZ01000006">
    <property type="protein sequence ID" value="GEK13404.1"/>
    <property type="molecule type" value="Genomic_DNA"/>
</dbReference>
<name>A0A510UFJ9_ALIFS</name>
<reference evidence="12 13" key="1">
    <citation type="submission" date="2019-07" db="EMBL/GenBank/DDBJ databases">
        <title>Whole genome shotgun sequence of Aliivibrio fischeri NBRC 101058.</title>
        <authorList>
            <person name="Hosoyama A."/>
            <person name="Uohara A."/>
            <person name="Ohji S."/>
            <person name="Ichikawa N."/>
        </authorList>
    </citation>
    <scope>NUCLEOTIDE SEQUENCE [LARGE SCALE GENOMIC DNA]</scope>
    <source>
        <strain evidence="12 13">NBRC 101058</strain>
    </source>
</reference>
<accession>A0A510UFJ9</accession>
<dbReference type="UniPathway" id="UPA00242"/>
<dbReference type="InterPro" id="IPR008183">
    <property type="entry name" value="Aldose_1/G6P_1-epimerase"/>
</dbReference>
<evidence type="ECO:0000256" key="11">
    <source>
        <dbReference type="PIRSR" id="PIRSR005096-3"/>
    </source>
</evidence>
<dbReference type="Proteomes" id="UP000321787">
    <property type="component" value="Unassembled WGS sequence"/>
</dbReference>
<evidence type="ECO:0000256" key="10">
    <source>
        <dbReference type="PIRSR" id="PIRSR005096-2"/>
    </source>
</evidence>
<comment type="caution">
    <text evidence="12">The sequence shown here is derived from an EMBL/GenBank/DDBJ whole genome shotgun (WGS) entry which is preliminary data.</text>
</comment>
<feature type="active site" description="Proton donor" evidence="9">
    <location>
        <position position="181"/>
    </location>
</feature>
<comment type="similarity">
    <text evidence="3 8">Belongs to the aldose epimerase family.</text>
</comment>
<dbReference type="NCBIfam" id="TIGR02636">
    <property type="entry name" value="galM_Leloir"/>
    <property type="match status" value="1"/>
</dbReference>
<dbReference type="RefSeq" id="WP_146863214.1">
    <property type="nucleotide sequence ID" value="NZ_BJTZ01000006.1"/>
</dbReference>
<dbReference type="Pfam" id="PF01263">
    <property type="entry name" value="Aldose_epim"/>
    <property type="match status" value="1"/>
</dbReference>
<evidence type="ECO:0000256" key="8">
    <source>
        <dbReference type="PIRNR" id="PIRNR005096"/>
    </source>
</evidence>
<protein>
    <recommendedName>
        <fullName evidence="5 8">Aldose 1-epimerase</fullName>
        <ecNumber evidence="4 8">5.1.3.3</ecNumber>
    </recommendedName>
</protein>
<dbReference type="GO" id="GO:0004034">
    <property type="term" value="F:aldose 1-epimerase activity"/>
    <property type="evidence" value="ECO:0007669"/>
    <property type="project" value="UniProtKB-EC"/>
</dbReference>
<evidence type="ECO:0000313" key="13">
    <source>
        <dbReference type="Proteomes" id="UP000321787"/>
    </source>
</evidence>
<dbReference type="PROSITE" id="PS00545">
    <property type="entry name" value="ALDOSE_1_EPIMERASE"/>
    <property type="match status" value="1"/>
</dbReference>